<feature type="domain" description="PEP-utilising enzyme mobile" evidence="1">
    <location>
        <begin position="69"/>
        <end position="88"/>
    </location>
</feature>
<dbReference type="InterPro" id="IPR036637">
    <property type="entry name" value="Phosphohistidine_dom_sf"/>
</dbReference>
<gene>
    <name evidence="2" type="ORF">SBF1_840034</name>
</gene>
<evidence type="ECO:0000259" key="1">
    <source>
        <dbReference type="Pfam" id="PF00391"/>
    </source>
</evidence>
<name>A0A2U3LUE9_9FIRM</name>
<dbReference type="Pfam" id="PF00391">
    <property type="entry name" value="PEP-utilizers"/>
    <property type="match status" value="1"/>
</dbReference>
<evidence type="ECO:0000313" key="3">
    <source>
        <dbReference type="Proteomes" id="UP000238916"/>
    </source>
</evidence>
<organism evidence="2 3">
    <name type="scientific">Candidatus Desulfosporosinus infrequens</name>
    <dbReference type="NCBI Taxonomy" id="2043169"/>
    <lineage>
        <taxon>Bacteria</taxon>
        <taxon>Bacillati</taxon>
        <taxon>Bacillota</taxon>
        <taxon>Clostridia</taxon>
        <taxon>Eubacteriales</taxon>
        <taxon>Desulfitobacteriaceae</taxon>
        <taxon>Desulfosporosinus</taxon>
    </lineage>
</organism>
<dbReference type="GO" id="GO:0016772">
    <property type="term" value="F:transferase activity, transferring phosphorus-containing groups"/>
    <property type="evidence" value="ECO:0007669"/>
    <property type="project" value="InterPro"/>
</dbReference>
<protein>
    <recommendedName>
        <fullName evidence="1">PEP-utilising enzyme mobile domain-containing protein</fullName>
    </recommendedName>
</protein>
<sequence>MTKFILQNHVLALVSVHVPKNAPVWNSIKKTAFALRNITPSNEAVVYYREVFEMANMTVIPAKLRQALHATVVAREYGIPAVVGFRRLQNN</sequence>
<dbReference type="InterPro" id="IPR008279">
    <property type="entry name" value="PEP-util_enz_mobile_dom"/>
</dbReference>
<dbReference type="AlphaFoldDB" id="A0A2U3LUE9"/>
<dbReference type="SUPFAM" id="SSF52009">
    <property type="entry name" value="Phosphohistidine domain"/>
    <property type="match status" value="1"/>
</dbReference>
<dbReference type="Proteomes" id="UP000238916">
    <property type="component" value="Unassembled WGS sequence"/>
</dbReference>
<reference evidence="3" key="1">
    <citation type="submission" date="2018-02" db="EMBL/GenBank/DDBJ databases">
        <authorList>
            <person name="Hausmann B."/>
        </authorList>
    </citation>
    <scope>NUCLEOTIDE SEQUENCE [LARGE SCALE GENOMIC DNA]</scope>
    <source>
        <strain evidence="3">Peat soil MAG SbF1</strain>
    </source>
</reference>
<accession>A0A2U3LUE9</accession>
<dbReference type="EMBL" id="OMOF01000823">
    <property type="protein sequence ID" value="SPF55560.1"/>
    <property type="molecule type" value="Genomic_DNA"/>
</dbReference>
<evidence type="ECO:0000313" key="2">
    <source>
        <dbReference type="EMBL" id="SPF55560.1"/>
    </source>
</evidence>
<proteinExistence type="predicted"/>